<organism evidence="1 2">
    <name type="scientific">Candidatus Acidiferrum panamense</name>
    <dbReference type="NCBI Taxonomy" id="2741543"/>
    <lineage>
        <taxon>Bacteria</taxon>
        <taxon>Pseudomonadati</taxon>
        <taxon>Acidobacteriota</taxon>
        <taxon>Terriglobia</taxon>
        <taxon>Candidatus Acidiferrales</taxon>
        <taxon>Candidatus Acidiferrum</taxon>
    </lineage>
</organism>
<evidence type="ECO:0000313" key="2">
    <source>
        <dbReference type="Proteomes" id="UP000567293"/>
    </source>
</evidence>
<protein>
    <submittedName>
        <fullName evidence="1">Uncharacterized protein</fullName>
    </submittedName>
</protein>
<keyword evidence="2" id="KW-1185">Reference proteome</keyword>
<comment type="caution">
    <text evidence="1">The sequence shown here is derived from an EMBL/GenBank/DDBJ whole genome shotgun (WGS) entry which is preliminary data.</text>
</comment>
<dbReference type="EMBL" id="JACDQQ010001707">
    <property type="protein sequence ID" value="MBA0086854.1"/>
    <property type="molecule type" value="Genomic_DNA"/>
</dbReference>
<proteinExistence type="predicted"/>
<sequence>MTNAVQVNCVVGLGAGNPLATGCSTSNGIYNNPTSMTLTNNQYNADGSLNQSRLTPRTAGFGAANGALPMRNIQLELRLEF</sequence>
<dbReference type="AlphaFoldDB" id="A0A7V8NSR8"/>
<gene>
    <name evidence="1" type="ORF">HRJ53_17875</name>
</gene>
<name>A0A7V8NSR8_9BACT</name>
<reference evidence="1" key="1">
    <citation type="submission" date="2020-06" db="EMBL/GenBank/DDBJ databases">
        <title>Legume-microbial interactions unlock mineral nutrients during tropical forest succession.</title>
        <authorList>
            <person name="Epihov D.Z."/>
        </authorList>
    </citation>
    <scope>NUCLEOTIDE SEQUENCE [LARGE SCALE GENOMIC DNA]</scope>
    <source>
        <strain evidence="1">Pan2503</strain>
    </source>
</reference>
<dbReference type="Proteomes" id="UP000567293">
    <property type="component" value="Unassembled WGS sequence"/>
</dbReference>
<evidence type="ECO:0000313" key="1">
    <source>
        <dbReference type="EMBL" id="MBA0086854.1"/>
    </source>
</evidence>
<accession>A0A7V8NSR8</accession>